<dbReference type="AlphaFoldDB" id="A0A147I1N2"/>
<sequence>MFRLLSGCVLSIAALPAAAQVALPMATVVPEGTVLDVSATGRVSRTPDLATISAGVVTQAPVAANALSENARRMAAVTAALKAAGIAARDLSTSNVALSPQYRYQDNQPPAITGYQATNSVTIRFRDIARAGAVLDALVRAGANQIDGPNLSLSDPEGALDEARTQAIGRARARAELYAKAAGLSVGRIVAIDEAGNNDGGQPIRPMMMRASMGKAEADTAVLPGETDVTATVNVRFLLK</sequence>
<dbReference type="PATRIC" id="fig|869719.3.peg.1950"/>
<gene>
    <name evidence="2" type="ORF">NS334_10400</name>
</gene>
<evidence type="ECO:0000313" key="2">
    <source>
        <dbReference type="EMBL" id="KTT71483.1"/>
    </source>
</evidence>
<keyword evidence="1" id="KW-0732">Signal</keyword>
<protein>
    <submittedName>
        <fullName evidence="2">Membrane protein</fullName>
    </submittedName>
</protein>
<accession>A0A147I1N2</accession>
<dbReference type="InterPro" id="IPR052022">
    <property type="entry name" value="26kDa_periplasmic_antigen"/>
</dbReference>
<dbReference type="RefSeq" id="WP_058755897.1">
    <property type="nucleotide sequence ID" value="NZ_LDTB01000039.1"/>
</dbReference>
<dbReference type="PANTHER" id="PTHR34387">
    <property type="entry name" value="SLR1258 PROTEIN"/>
    <property type="match status" value="1"/>
</dbReference>
<dbReference type="EMBL" id="LDTB01000039">
    <property type="protein sequence ID" value="KTT71483.1"/>
    <property type="molecule type" value="Genomic_DNA"/>
</dbReference>
<proteinExistence type="predicted"/>
<comment type="caution">
    <text evidence="2">The sequence shown here is derived from an EMBL/GenBank/DDBJ whole genome shotgun (WGS) entry which is preliminary data.</text>
</comment>
<evidence type="ECO:0000256" key="1">
    <source>
        <dbReference type="SAM" id="SignalP"/>
    </source>
</evidence>
<dbReference type="GO" id="GO:0006974">
    <property type="term" value="P:DNA damage response"/>
    <property type="evidence" value="ECO:0007669"/>
    <property type="project" value="TreeGrafter"/>
</dbReference>
<name>A0A147I1N2_9SPHN</name>
<dbReference type="OrthoDB" id="9813144at2"/>
<dbReference type="PANTHER" id="PTHR34387:SF1">
    <property type="entry name" value="PERIPLASMIC IMMUNOGENIC PROTEIN"/>
    <property type="match status" value="1"/>
</dbReference>
<feature type="signal peptide" evidence="1">
    <location>
        <begin position="1"/>
        <end position="19"/>
    </location>
</feature>
<dbReference type="Proteomes" id="UP000074310">
    <property type="component" value="Unassembled WGS sequence"/>
</dbReference>
<feature type="chain" id="PRO_5007548122" evidence="1">
    <location>
        <begin position="20"/>
        <end position="240"/>
    </location>
</feature>
<organism evidence="2 3">
    <name type="scientific">Sphingomonas endophytica</name>
    <dbReference type="NCBI Taxonomy" id="869719"/>
    <lineage>
        <taxon>Bacteria</taxon>
        <taxon>Pseudomonadati</taxon>
        <taxon>Pseudomonadota</taxon>
        <taxon>Alphaproteobacteria</taxon>
        <taxon>Sphingomonadales</taxon>
        <taxon>Sphingomonadaceae</taxon>
        <taxon>Sphingomonas</taxon>
    </lineage>
</organism>
<dbReference type="Pfam" id="PF04402">
    <property type="entry name" value="SIMPL"/>
    <property type="match status" value="1"/>
</dbReference>
<keyword evidence="3" id="KW-1185">Reference proteome</keyword>
<dbReference type="InterPro" id="IPR007497">
    <property type="entry name" value="SIMPL/DUF541"/>
</dbReference>
<evidence type="ECO:0000313" key="3">
    <source>
        <dbReference type="Proteomes" id="UP000074310"/>
    </source>
</evidence>
<dbReference type="Gene3D" id="3.30.110.170">
    <property type="entry name" value="Protein of unknown function (DUF541), domain 1"/>
    <property type="match status" value="1"/>
</dbReference>
<reference evidence="2 3" key="1">
    <citation type="journal article" date="2016" name="Front. Microbiol.">
        <title>Genomic Resource of Rice Seed Associated Bacteria.</title>
        <authorList>
            <person name="Midha S."/>
            <person name="Bansal K."/>
            <person name="Sharma S."/>
            <person name="Kumar N."/>
            <person name="Patil P.P."/>
            <person name="Chaudhry V."/>
            <person name="Patil P.B."/>
        </authorList>
    </citation>
    <scope>NUCLEOTIDE SEQUENCE [LARGE SCALE GENOMIC DNA]</scope>
    <source>
        <strain evidence="2 3">NS334</strain>
    </source>
</reference>
<dbReference type="Gene3D" id="3.30.70.2970">
    <property type="entry name" value="Protein of unknown function (DUF541), domain 2"/>
    <property type="match status" value="1"/>
</dbReference>